<feature type="non-terminal residue" evidence="2">
    <location>
        <position position="1"/>
    </location>
</feature>
<evidence type="ECO:0000313" key="2">
    <source>
        <dbReference type="EMBL" id="KAK8785527.1"/>
    </source>
</evidence>
<dbReference type="Pfam" id="PF11938">
    <property type="entry name" value="DUF3456"/>
    <property type="match status" value="1"/>
</dbReference>
<organism evidence="2 3">
    <name type="scientific">Amblyomma americanum</name>
    <name type="common">Lone star tick</name>
    <dbReference type="NCBI Taxonomy" id="6943"/>
    <lineage>
        <taxon>Eukaryota</taxon>
        <taxon>Metazoa</taxon>
        <taxon>Ecdysozoa</taxon>
        <taxon>Arthropoda</taxon>
        <taxon>Chelicerata</taxon>
        <taxon>Arachnida</taxon>
        <taxon>Acari</taxon>
        <taxon>Parasitiformes</taxon>
        <taxon>Ixodida</taxon>
        <taxon>Ixodoidea</taxon>
        <taxon>Ixodidae</taxon>
        <taxon>Amblyomminae</taxon>
        <taxon>Amblyomma</taxon>
    </lineage>
</organism>
<dbReference type="EMBL" id="JARKHS020003476">
    <property type="protein sequence ID" value="KAK8785527.1"/>
    <property type="molecule type" value="Genomic_DNA"/>
</dbReference>
<protein>
    <recommendedName>
        <fullName evidence="1">DUF3456 domain-containing protein</fullName>
    </recommendedName>
</protein>
<evidence type="ECO:0000259" key="1">
    <source>
        <dbReference type="Pfam" id="PF11938"/>
    </source>
</evidence>
<comment type="caution">
    <text evidence="2">The sequence shown here is derived from an EMBL/GenBank/DDBJ whole genome shotgun (WGS) entry which is preliminary data.</text>
</comment>
<dbReference type="Proteomes" id="UP001321473">
    <property type="component" value="Unassembled WGS sequence"/>
</dbReference>
<evidence type="ECO:0000313" key="3">
    <source>
        <dbReference type="Proteomes" id="UP001321473"/>
    </source>
</evidence>
<accession>A0AAQ4FE86</accession>
<proteinExistence type="predicted"/>
<dbReference type="AlphaFoldDB" id="A0AAQ4FE86"/>
<gene>
    <name evidence="2" type="ORF">V5799_008108</name>
</gene>
<dbReference type="InterPro" id="IPR021852">
    <property type="entry name" value="DUF3456"/>
</dbReference>
<name>A0AAQ4FE86_AMBAM</name>
<reference evidence="2 3" key="1">
    <citation type="journal article" date="2023" name="Arcadia Sci">
        <title>De novo assembly of a long-read Amblyomma americanum tick genome.</title>
        <authorList>
            <person name="Chou S."/>
            <person name="Poskanzer K.E."/>
            <person name="Rollins M."/>
            <person name="Thuy-Boun P.S."/>
        </authorList>
    </citation>
    <scope>NUCLEOTIDE SEQUENCE [LARGE SCALE GENOMIC DNA]</scope>
    <source>
        <strain evidence="2">F_SG_1</strain>
        <tissue evidence="2">Salivary glands</tissue>
    </source>
</reference>
<feature type="domain" description="DUF3456" evidence="1">
    <location>
        <begin position="3"/>
        <end position="47"/>
    </location>
</feature>
<keyword evidence="3" id="KW-1185">Reference proteome</keyword>
<sequence length="56" mass="6529">FARSLSLQCEDMIGEYEDQYMRVFSKQKVKVEPQAVRLLCENTEGICKEKASKEEL</sequence>